<reference evidence="4" key="1">
    <citation type="journal article" date="2019" name="Int. J. Syst. Evol. Microbiol.">
        <title>The Global Catalogue of Microorganisms (GCM) 10K type strain sequencing project: providing services to taxonomists for standard genome sequencing and annotation.</title>
        <authorList>
            <consortium name="The Broad Institute Genomics Platform"/>
            <consortium name="The Broad Institute Genome Sequencing Center for Infectious Disease"/>
            <person name="Wu L."/>
            <person name="Ma J."/>
        </authorList>
    </citation>
    <scope>NUCLEOTIDE SEQUENCE [LARGE SCALE GENOMIC DNA]</scope>
    <source>
        <strain evidence="4">CGMCC 1.12237</strain>
    </source>
</reference>
<sequence length="491" mass="54496">MENLRILVGCLYHESNTFNPFYTTEKDFVLVEGEDMLERVASTEVFQEYGVDIIPSIYAVGLSSGTVLESAYRFFADKILEVIKREGNLDAIWLHLHGSMTVEGVGSAELQLLKEIREIVGSDIPIAVCLDIHANNSLELPKYANIIRSYRTVPHIDQRDTEMITAKLLVKSVMDRMRVRPVFKRLPLIIGGDSAVGAREPLKSIFKRLEEMEKVEGIVSASFFIGFSWADTENTASSIVVIPQSEDYEELADKMAEELAGYVFSRRYDFEFDALALNPEHAVRVALDSGASQVFISDTGDNTTGGAPGINTILLESLLNQQDLRRKKVCIASILDDEAYTLCDRKEIGDTVQVNIGIGYDENSKSISVRGRIKAKGDLLGYLGSTNDKVGKVCTLTIGDNDQLDVVIANKAGSFISLQHFIAAGLNVFDYDVVVVKQGYLFDELSKISKLDIFALTSGATYQHFEELEFKNIPRPLFPFDTEVAFSTMGV</sequence>
<dbReference type="Pfam" id="PF07171">
    <property type="entry name" value="MlrC_C"/>
    <property type="match status" value="1"/>
</dbReference>
<comment type="caution">
    <text evidence="3">The sequence shown here is derived from an EMBL/GenBank/DDBJ whole genome shotgun (WGS) entry which is preliminary data.</text>
</comment>
<dbReference type="RefSeq" id="WP_382352141.1">
    <property type="nucleotide sequence ID" value="NZ_JBHSMC010000015.1"/>
</dbReference>
<protein>
    <submittedName>
        <fullName evidence="3">M81 family metallopeptidase</fullName>
    </submittedName>
</protein>
<proteinExistence type="predicted"/>
<evidence type="ECO:0000259" key="2">
    <source>
        <dbReference type="Pfam" id="PF07364"/>
    </source>
</evidence>
<evidence type="ECO:0000313" key="3">
    <source>
        <dbReference type="EMBL" id="MFC5465555.1"/>
    </source>
</evidence>
<dbReference type="Pfam" id="PF07364">
    <property type="entry name" value="DUF1485"/>
    <property type="match status" value="1"/>
</dbReference>
<keyword evidence="4" id="KW-1185">Reference proteome</keyword>
<accession>A0ABW0LIE2</accession>
<organism evidence="3 4">
    <name type="scientific">Lederbergia graminis</name>
    <dbReference type="NCBI Taxonomy" id="735518"/>
    <lineage>
        <taxon>Bacteria</taxon>
        <taxon>Bacillati</taxon>
        <taxon>Bacillota</taxon>
        <taxon>Bacilli</taxon>
        <taxon>Bacillales</taxon>
        <taxon>Bacillaceae</taxon>
        <taxon>Lederbergia</taxon>
    </lineage>
</organism>
<feature type="domain" description="Microcystin LR degradation protein MlrC N-terminal" evidence="2">
    <location>
        <begin position="5"/>
        <end position="286"/>
    </location>
</feature>
<evidence type="ECO:0000259" key="1">
    <source>
        <dbReference type="Pfam" id="PF07171"/>
    </source>
</evidence>
<evidence type="ECO:0000313" key="4">
    <source>
        <dbReference type="Proteomes" id="UP001596147"/>
    </source>
</evidence>
<dbReference type="InterPro" id="IPR015995">
    <property type="entry name" value="MlrC_N"/>
</dbReference>
<name>A0ABW0LIE2_9BACI</name>
<feature type="domain" description="Microcystin LR degradation protein MlrC C-terminal" evidence="1">
    <location>
        <begin position="296"/>
        <end position="472"/>
    </location>
</feature>
<dbReference type="InterPro" id="IPR010799">
    <property type="entry name" value="MlrC_C"/>
</dbReference>
<dbReference type="EMBL" id="JBHSMC010000015">
    <property type="protein sequence ID" value="MFC5465555.1"/>
    <property type="molecule type" value="Genomic_DNA"/>
</dbReference>
<gene>
    <name evidence="3" type="ORF">ACFPM4_12460</name>
</gene>
<dbReference type="Proteomes" id="UP001596147">
    <property type="component" value="Unassembled WGS sequence"/>
</dbReference>